<dbReference type="GeneID" id="6186700"/>
<dbReference type="OrthoDB" id="8526at10239"/>
<dbReference type="Gene3D" id="3.90.320.10">
    <property type="match status" value="1"/>
</dbReference>
<dbReference type="EMBL" id="EU545650">
    <property type="protein sequence ID" value="ACB37242.1"/>
    <property type="molecule type" value="Genomic_DNA"/>
</dbReference>
<accession>B2CRI5</accession>
<dbReference type="Proteomes" id="UP000008691">
    <property type="component" value="Segment"/>
</dbReference>
<sequence length="203" mass="23619">MIKEEILKAFKKMQEQHPQKGEKSVYVTDLLHCVLRPQSEIPPIQLIRGTAIHEGIEKLLKEYGELQIEFEKEVQKQYGEYTLIGRLDGITKDGIIVEFKSVHKPPQFPYEPHIYQVLIYMNMIGAKTGLLVYLGSNDITEFEIRDGEIRNIETGQTFFGQYTVNDNWIYKQIVAYFTKTLIAPFGECKFCELAKSCRYSKIR</sequence>
<keyword evidence="2" id="KW-1185">Reference proteome</keyword>
<dbReference type="KEGG" id="vg:6186700"/>
<proteinExistence type="predicted"/>
<evidence type="ECO:0000313" key="1">
    <source>
        <dbReference type="EMBL" id="ACB37242.1"/>
    </source>
</evidence>
<dbReference type="Pfam" id="PF13366">
    <property type="entry name" value="PDDEXK_3"/>
    <property type="match status" value="1"/>
</dbReference>
<dbReference type="InterPro" id="IPR026350">
    <property type="entry name" value="GxxExxY"/>
</dbReference>
<name>B2CRI5_9VIRU</name>
<protein>
    <submittedName>
        <fullName evidence="1">Putative nuclease</fullName>
    </submittedName>
</protein>
<organism evidence="1 2">
    <name type="scientific">Betalipothrixvirus uzonense</name>
    <dbReference type="NCBI Taxonomy" id="512792"/>
    <lineage>
        <taxon>Viruses</taxon>
        <taxon>Adnaviria</taxon>
        <taxon>Zilligvirae</taxon>
        <taxon>Taleaviricota</taxon>
        <taxon>Tokiviricetes</taxon>
        <taxon>Ligamenvirales</taxon>
        <taxon>Lipothrixviridae</taxon>
        <taxon>Betalipothrixvirus</taxon>
    </lineage>
</organism>
<dbReference type="InterPro" id="IPR011604">
    <property type="entry name" value="PDDEXK-like_dom_sf"/>
</dbReference>
<evidence type="ECO:0000313" key="2">
    <source>
        <dbReference type="Proteomes" id="UP000008691"/>
    </source>
</evidence>
<reference evidence="1 2" key="1">
    <citation type="journal article" date="2008" name="Res. Microbiol.">
        <title>Viruses in acidic geothermal environments of the Kamchatka Peninsula.</title>
        <authorList>
            <person name="Bize A."/>
            <person name="Peng X."/>
            <person name="Prokofeva M."/>
            <person name="Maclellan K."/>
            <person name="Lucas S."/>
            <person name="Forterre P."/>
            <person name="Garrett R.A."/>
            <person name="Bonch-Osmolovskaya E.A."/>
            <person name="Prangishvili D."/>
        </authorList>
    </citation>
    <scope>NUCLEOTIDE SEQUENCE [LARGE SCALE GENOMIC DNA]</scope>
</reference>
<dbReference type="RefSeq" id="YP_001798526.1">
    <property type="nucleotide sequence ID" value="NC_010537.1"/>
</dbReference>
<dbReference type="SMR" id="B2CRI5"/>